<dbReference type="InterPro" id="IPR036111">
    <property type="entry name" value="Mal/L-sulfo/L-lacto_DH-like_sf"/>
</dbReference>
<name>A0A0M0BSS5_9ARCH</name>
<evidence type="ECO:0000256" key="1">
    <source>
        <dbReference type="ARBA" id="ARBA00006056"/>
    </source>
</evidence>
<dbReference type="Pfam" id="PF02615">
    <property type="entry name" value="Ldh_2"/>
    <property type="match status" value="1"/>
</dbReference>
<evidence type="ECO:0000313" key="4">
    <source>
        <dbReference type="Proteomes" id="UP000037210"/>
    </source>
</evidence>
<dbReference type="SUPFAM" id="SSF89733">
    <property type="entry name" value="L-sulfolactate dehydrogenase-like"/>
    <property type="match status" value="1"/>
</dbReference>
<evidence type="ECO:0000256" key="2">
    <source>
        <dbReference type="ARBA" id="ARBA00023002"/>
    </source>
</evidence>
<dbReference type="Gene3D" id="3.30.1370.60">
    <property type="entry name" value="Hypothetical oxidoreductase yiak, domain 2"/>
    <property type="match status" value="1"/>
</dbReference>
<dbReference type="AlphaFoldDB" id="A0A0M0BSS5"/>
<reference evidence="3 4" key="1">
    <citation type="submission" date="2015-06" db="EMBL/GenBank/DDBJ databases">
        <title>New insights into the roles of widespread benthic archaea in carbon and nitrogen cycling.</title>
        <authorList>
            <person name="Lazar C.S."/>
            <person name="Baker B.J."/>
            <person name="Seitz K.W."/>
            <person name="Hyde A.S."/>
            <person name="Dick G.J."/>
            <person name="Hinrichs K.-U."/>
            <person name="Teske A.P."/>
        </authorList>
    </citation>
    <scope>NUCLEOTIDE SEQUENCE [LARGE SCALE GENOMIC DNA]</scope>
    <source>
        <strain evidence="3">DG-45</strain>
    </source>
</reference>
<accession>A0A0M0BSS5</accession>
<evidence type="ECO:0008006" key="5">
    <source>
        <dbReference type="Google" id="ProtNLM"/>
    </source>
</evidence>
<organism evidence="3 4">
    <name type="scientific">miscellaneous Crenarchaeota group-15 archaeon DG-45</name>
    <dbReference type="NCBI Taxonomy" id="1685127"/>
    <lineage>
        <taxon>Archaea</taxon>
        <taxon>Candidatus Bathyarchaeota</taxon>
        <taxon>MCG-15</taxon>
    </lineage>
</organism>
<dbReference type="Proteomes" id="UP000037210">
    <property type="component" value="Unassembled WGS sequence"/>
</dbReference>
<dbReference type="InterPro" id="IPR043143">
    <property type="entry name" value="Mal/L-sulf/L-lact_DH-like_NADP"/>
</dbReference>
<dbReference type="PANTHER" id="PTHR11091">
    <property type="entry name" value="OXIDOREDUCTASE-RELATED"/>
    <property type="match status" value="1"/>
</dbReference>
<comment type="caution">
    <text evidence="3">The sequence shown here is derived from an EMBL/GenBank/DDBJ whole genome shotgun (WGS) entry which is preliminary data.</text>
</comment>
<dbReference type="InterPro" id="IPR043144">
    <property type="entry name" value="Mal/L-sulf/L-lact_DH-like_ah"/>
</dbReference>
<sequence>MVKRSGASDEEAEIVVDVLVYGSLWGIDSHGVRALPVFAKRRARAEMKVVKEAPSMAILDADHAWGPVSAVRAMEIAMEKAEGRGIACCSVVNGEWITNLFYYAMMAVGNDMIGVVTAREGPVCAPWGGTKPVMGTNPMSVGVPAGKEYPIVLDFATTMVAQGHVMTRLLEGRPIPEGWLIDRQGSPVKGRDLSVETIDEFWETGGSLLPFGTYKGYGINVVIDVLGGALNLTGTGSRARGQGFLMTVLDIASFSPVDDFKEEVDRLIAEIKSSPVMPGFDEVLLPGEREHRAMERRRREGIPVDERSWRNILETCGKLGIDAKAIME</sequence>
<comment type="similarity">
    <text evidence="1">Belongs to the LDH2/MDH2 oxidoreductase family.</text>
</comment>
<dbReference type="GO" id="GO:0016491">
    <property type="term" value="F:oxidoreductase activity"/>
    <property type="evidence" value="ECO:0007669"/>
    <property type="project" value="UniProtKB-KW"/>
</dbReference>
<evidence type="ECO:0000313" key="3">
    <source>
        <dbReference type="EMBL" id="KON31276.1"/>
    </source>
</evidence>
<dbReference type="PANTHER" id="PTHR11091:SF0">
    <property type="entry name" value="MALATE DEHYDROGENASE"/>
    <property type="match status" value="1"/>
</dbReference>
<keyword evidence="2" id="KW-0560">Oxidoreductase</keyword>
<protein>
    <recommendedName>
        <fullName evidence="5">Lactate dehydrogenase</fullName>
    </recommendedName>
</protein>
<dbReference type="EMBL" id="LFWZ01000008">
    <property type="protein sequence ID" value="KON31276.1"/>
    <property type="molecule type" value="Genomic_DNA"/>
</dbReference>
<dbReference type="Gene3D" id="1.10.1530.10">
    <property type="match status" value="1"/>
</dbReference>
<proteinExistence type="inferred from homology"/>
<gene>
    <name evidence="3" type="ORF">AC482_01245</name>
</gene>
<dbReference type="InterPro" id="IPR003767">
    <property type="entry name" value="Malate/L-lactate_DH-like"/>
</dbReference>